<organism evidence="1 2">
    <name type="scientific">Nonlabens ulvanivorans</name>
    <name type="common">Persicivirga ulvanivorans</name>
    <dbReference type="NCBI Taxonomy" id="906888"/>
    <lineage>
        <taxon>Bacteria</taxon>
        <taxon>Pseudomonadati</taxon>
        <taxon>Bacteroidota</taxon>
        <taxon>Flavobacteriia</taxon>
        <taxon>Flavobacteriales</taxon>
        <taxon>Flavobacteriaceae</taxon>
        <taxon>Nonlabens</taxon>
    </lineage>
</organism>
<dbReference type="Proteomes" id="UP000028980">
    <property type="component" value="Unassembled WGS sequence"/>
</dbReference>
<dbReference type="RefSeq" id="WP_042271006.1">
    <property type="nucleotide sequence ID" value="NZ_JBDUVK010000312.1"/>
</dbReference>
<dbReference type="EMBL" id="BBLG01000005">
    <property type="protein sequence ID" value="GAK76829.1"/>
    <property type="molecule type" value="Genomic_DNA"/>
</dbReference>
<dbReference type="PROSITE" id="PS51257">
    <property type="entry name" value="PROKAR_LIPOPROTEIN"/>
    <property type="match status" value="1"/>
</dbReference>
<sequence length="176" mass="19479">MKKLALLFTLAVVFISCEGPQGPPGFDGLDGTNIVAQSFEITTNFTAPDYEEFVVYPNNIEVFDTDMTLIYILWDEVPGNNGGTVDVWRLLPQTVYTDFGEFQYNYDATNGDATIFLDAPSTFDFNDLAPGDLDNQTFRIVILPVDLASSSLLDITDYDSVMNLSGLTTQDIITIE</sequence>
<evidence type="ECO:0000313" key="1">
    <source>
        <dbReference type="EMBL" id="GAK76829.1"/>
    </source>
</evidence>
<name>A0A081DD33_NONUL</name>
<proteinExistence type="predicted"/>
<accession>A0A081DD33</accession>
<protein>
    <recommendedName>
        <fullName evidence="3">Dihydrolipoamide dehydrogenase</fullName>
    </recommendedName>
</protein>
<reference evidence="1 2" key="1">
    <citation type="journal article" date="2014" name="Genome Announc.">
        <title>Draft Genome Sequences of Marine Flavobacterium Nonlabens Strains NR17, NR24, NR27, NR32, NR33, and Ara13.</title>
        <authorList>
            <person name="Nakanishi M."/>
            <person name="Meirelles P."/>
            <person name="Suzuki R."/>
            <person name="Takatani N."/>
            <person name="Mino S."/>
            <person name="Suda W."/>
            <person name="Oshima K."/>
            <person name="Hattori M."/>
            <person name="Ohkuma M."/>
            <person name="Hosokawa M."/>
            <person name="Miyashita K."/>
            <person name="Thompson F.L."/>
            <person name="Niwa A."/>
            <person name="Sawabe T."/>
            <person name="Sawabe T."/>
        </authorList>
    </citation>
    <scope>NUCLEOTIDE SEQUENCE [LARGE SCALE GENOMIC DNA]</scope>
    <source>
        <strain evidence="2">JCM19296</strain>
    </source>
</reference>
<evidence type="ECO:0008006" key="3">
    <source>
        <dbReference type="Google" id="ProtNLM"/>
    </source>
</evidence>
<gene>
    <name evidence="1" type="ORF">JCM19296_2429</name>
</gene>
<evidence type="ECO:0000313" key="2">
    <source>
        <dbReference type="Proteomes" id="UP000028980"/>
    </source>
</evidence>
<comment type="caution">
    <text evidence="1">The sequence shown here is derived from an EMBL/GenBank/DDBJ whole genome shotgun (WGS) entry which is preliminary data.</text>
</comment>
<dbReference type="AlphaFoldDB" id="A0A081DD33"/>